<dbReference type="AlphaFoldDB" id="A0A4D9E0W9"/>
<dbReference type="EMBL" id="QXTE01000205">
    <property type="protein sequence ID" value="TFK01908.1"/>
    <property type="molecule type" value="Genomic_DNA"/>
</dbReference>
<evidence type="ECO:0000256" key="1">
    <source>
        <dbReference type="SAM" id="MobiDB-lite"/>
    </source>
</evidence>
<gene>
    <name evidence="2" type="ORF">DR999_PMT15802</name>
</gene>
<reference evidence="2 3" key="2">
    <citation type="submission" date="2019-04" db="EMBL/GenBank/DDBJ databases">
        <title>The genome sequence of big-headed turtle.</title>
        <authorList>
            <person name="Gong S."/>
        </authorList>
    </citation>
    <scope>NUCLEOTIDE SEQUENCE [LARGE SCALE GENOMIC DNA]</scope>
    <source>
        <strain evidence="2">DO16091913</strain>
        <tissue evidence="2">Muscle</tissue>
    </source>
</reference>
<comment type="caution">
    <text evidence="2">The sequence shown here is derived from an EMBL/GenBank/DDBJ whole genome shotgun (WGS) entry which is preliminary data.</text>
</comment>
<protein>
    <submittedName>
        <fullName evidence="2">RING finger protein 44</fullName>
    </submittedName>
</protein>
<evidence type="ECO:0000313" key="2">
    <source>
        <dbReference type="EMBL" id="TFK01908.1"/>
    </source>
</evidence>
<organism evidence="2 3">
    <name type="scientific">Platysternon megacephalum</name>
    <name type="common">big-headed turtle</name>
    <dbReference type="NCBI Taxonomy" id="55544"/>
    <lineage>
        <taxon>Eukaryota</taxon>
        <taxon>Metazoa</taxon>
        <taxon>Chordata</taxon>
        <taxon>Craniata</taxon>
        <taxon>Vertebrata</taxon>
        <taxon>Euteleostomi</taxon>
        <taxon>Archelosauria</taxon>
        <taxon>Testudinata</taxon>
        <taxon>Testudines</taxon>
        <taxon>Cryptodira</taxon>
        <taxon>Durocryptodira</taxon>
        <taxon>Testudinoidea</taxon>
        <taxon>Platysternidae</taxon>
        <taxon>Platysternon</taxon>
    </lineage>
</organism>
<feature type="region of interest" description="Disordered" evidence="1">
    <location>
        <begin position="73"/>
        <end position="106"/>
    </location>
</feature>
<name>A0A4D9E0W9_9SAUR</name>
<sequence length="106" mass="11184">MHGSLGPTPGPGRVLATQPQHFPAHSAPIGLITAPLWRDRFSSRCEAAAVPESHPHSSLYQAHSKPGALLEMGQQAWNSSDSHLPCPPPPARGVSGTGREGRVRLA</sequence>
<evidence type="ECO:0000313" key="3">
    <source>
        <dbReference type="Proteomes" id="UP000297703"/>
    </source>
</evidence>
<reference evidence="2 3" key="1">
    <citation type="submission" date="2019-04" db="EMBL/GenBank/DDBJ databases">
        <title>Draft genome of the big-headed turtle Platysternon megacephalum.</title>
        <authorList>
            <person name="Gong S."/>
        </authorList>
    </citation>
    <scope>NUCLEOTIDE SEQUENCE [LARGE SCALE GENOMIC DNA]</scope>
    <source>
        <strain evidence="2">DO16091913</strain>
        <tissue evidence="2">Muscle</tissue>
    </source>
</reference>
<dbReference type="Proteomes" id="UP000297703">
    <property type="component" value="Unassembled WGS sequence"/>
</dbReference>
<accession>A0A4D9E0W9</accession>
<proteinExistence type="predicted"/>
<keyword evidence="3" id="KW-1185">Reference proteome</keyword>